<feature type="domain" description="PWWP" evidence="2">
    <location>
        <begin position="139"/>
        <end position="222"/>
    </location>
</feature>
<evidence type="ECO:0000256" key="1">
    <source>
        <dbReference type="SAM" id="MobiDB-lite"/>
    </source>
</evidence>
<feature type="region of interest" description="Disordered" evidence="1">
    <location>
        <begin position="1"/>
        <end position="131"/>
    </location>
</feature>
<evidence type="ECO:0000259" key="2">
    <source>
        <dbReference type="PROSITE" id="PS50812"/>
    </source>
</evidence>
<feature type="region of interest" description="Disordered" evidence="1">
    <location>
        <begin position="284"/>
        <end position="406"/>
    </location>
</feature>
<protein>
    <recommendedName>
        <fullName evidence="2">PWWP domain-containing protein</fullName>
    </recommendedName>
</protein>
<dbReference type="STRING" id="342668.A0A1B8GD58"/>
<feature type="compositionally biased region" description="Basic and acidic residues" evidence="1">
    <location>
        <begin position="48"/>
        <end position="85"/>
    </location>
</feature>
<feature type="region of interest" description="Disordered" evidence="1">
    <location>
        <begin position="494"/>
        <end position="589"/>
    </location>
</feature>
<dbReference type="EMBL" id="KV460250">
    <property type="protein sequence ID" value="OBT93752.1"/>
    <property type="molecule type" value="Genomic_DNA"/>
</dbReference>
<feature type="compositionally biased region" description="Acidic residues" evidence="1">
    <location>
        <begin position="555"/>
        <end position="570"/>
    </location>
</feature>
<feature type="compositionally biased region" description="Low complexity" evidence="1">
    <location>
        <begin position="8"/>
        <end position="20"/>
    </location>
</feature>
<dbReference type="GeneID" id="28841504"/>
<dbReference type="OrthoDB" id="62853at2759"/>
<dbReference type="PROSITE" id="PS50812">
    <property type="entry name" value="PWWP"/>
    <property type="match status" value="1"/>
</dbReference>
<dbReference type="Pfam" id="PF00855">
    <property type="entry name" value="PWWP"/>
    <property type="match status" value="1"/>
</dbReference>
<dbReference type="InterPro" id="IPR000313">
    <property type="entry name" value="PWWP_dom"/>
</dbReference>
<feature type="compositionally biased region" description="Acidic residues" evidence="1">
    <location>
        <begin position="298"/>
        <end position="315"/>
    </location>
</feature>
<name>A0A1B8GD58_9PEZI</name>
<accession>A0A1B8GD58</accession>
<dbReference type="SMART" id="SM00293">
    <property type="entry name" value="PWWP"/>
    <property type="match status" value="1"/>
</dbReference>
<evidence type="ECO:0000313" key="4">
    <source>
        <dbReference type="Proteomes" id="UP000091956"/>
    </source>
</evidence>
<keyword evidence="4" id="KW-1185">Reference proteome</keyword>
<feature type="compositionally biased region" description="Polar residues" evidence="1">
    <location>
        <begin position="34"/>
        <end position="47"/>
    </location>
</feature>
<reference evidence="3 4" key="1">
    <citation type="submission" date="2016-03" db="EMBL/GenBank/DDBJ databases">
        <title>Comparative genomics of Pseudogymnoascus destructans, the fungus causing white-nose syndrome of bats.</title>
        <authorList>
            <person name="Palmer J.M."/>
            <person name="Drees K.P."/>
            <person name="Foster J.T."/>
            <person name="Lindner D.L."/>
        </authorList>
    </citation>
    <scope>NUCLEOTIDE SEQUENCE [LARGE SCALE GENOMIC DNA]</scope>
    <source>
        <strain evidence="3 4">UAMH 10579</strain>
    </source>
</reference>
<dbReference type="AlphaFoldDB" id="A0A1B8GD58"/>
<dbReference type="Gene3D" id="2.30.30.140">
    <property type="match status" value="1"/>
</dbReference>
<feature type="compositionally biased region" description="Basic and acidic residues" evidence="1">
    <location>
        <begin position="328"/>
        <end position="343"/>
    </location>
</feature>
<gene>
    <name evidence="3" type="ORF">VE01_08118</name>
</gene>
<organism evidence="3 4">
    <name type="scientific">Pseudogymnoascus verrucosus</name>
    <dbReference type="NCBI Taxonomy" id="342668"/>
    <lineage>
        <taxon>Eukaryota</taxon>
        <taxon>Fungi</taxon>
        <taxon>Dikarya</taxon>
        <taxon>Ascomycota</taxon>
        <taxon>Pezizomycotina</taxon>
        <taxon>Leotiomycetes</taxon>
        <taxon>Thelebolales</taxon>
        <taxon>Thelebolaceae</taxon>
        <taxon>Pseudogymnoascus</taxon>
    </lineage>
</organism>
<feature type="compositionally biased region" description="Polar residues" evidence="1">
    <location>
        <begin position="501"/>
        <end position="515"/>
    </location>
</feature>
<dbReference type="RefSeq" id="XP_018127485.1">
    <property type="nucleotide sequence ID" value="XM_018277546.2"/>
</dbReference>
<proteinExistence type="predicted"/>
<dbReference type="Proteomes" id="UP000091956">
    <property type="component" value="Unassembled WGS sequence"/>
</dbReference>
<evidence type="ECO:0000313" key="3">
    <source>
        <dbReference type="EMBL" id="OBT93752.1"/>
    </source>
</evidence>
<sequence length="589" mass="63994">MSEHATPVEAVSASVDSSVARPDDATAGGVSSAADATTGDSNGVSATETKEELPVAEAAKEDSEAKILPEDEKPAETATESETKAVADTVAEISEATATPSSANKSKARRKSSGVPEHKGRKLNKKESKAKMSNIHAQPGEYYFIKLKGYPKWPGIVASEDMLPDAILKSRPVTAAKPDGSYREDFAEGGKNALDRTFPVMFFETNEFAWTPNTDLEPLDTSVIGDVPQGKMSKSLYAAYQLASENHDLDHYKNVLREFEVSRRRDEKAAQDAIDAKEAAKEAKASAKKGKKAKEVVQDEDEDVEMADAGADEAEKEDKPKASKKRKAVDDETSTPKRTDSVKKPKLKLINSAQKGNAAAETPKSAAKEKKEKAKPKTKKAAAAPATPKEPELSAEEKSKKKEKEVRFLRHKLQKGLLDSVKKPKEEDMKQMSEFITKLEGYSDLEVSIIRATKINKVLKGILKIEDIPKEAEFKFRERSTELLAKWNKILESDTPAPASAQANGTSKEQVNGESATAEDGTKTTGLDGADDTLAPEVDMEDADSKDEQAKSEEEEKPQEEEKPEDEEKAAEDKTEVIVAEATPVEATA</sequence>
<dbReference type="SUPFAM" id="SSF63748">
    <property type="entry name" value="Tudor/PWWP/MBT"/>
    <property type="match status" value="1"/>
</dbReference>
<reference evidence="4" key="2">
    <citation type="journal article" date="2018" name="Nat. Commun.">
        <title>Extreme sensitivity to ultraviolet light in the fungal pathogen causing white-nose syndrome of bats.</title>
        <authorList>
            <person name="Palmer J.M."/>
            <person name="Drees K.P."/>
            <person name="Foster J.T."/>
            <person name="Lindner D.L."/>
        </authorList>
    </citation>
    <scope>NUCLEOTIDE SEQUENCE [LARGE SCALE GENOMIC DNA]</scope>
    <source>
        <strain evidence="4">UAMH 10579</strain>
    </source>
</reference>
<feature type="compositionally biased region" description="Basic and acidic residues" evidence="1">
    <location>
        <begin position="389"/>
        <end position="406"/>
    </location>
</feature>